<feature type="transmembrane region" description="Helical" evidence="5">
    <location>
        <begin position="258"/>
        <end position="280"/>
    </location>
</feature>
<dbReference type="Pfam" id="PF00702">
    <property type="entry name" value="Hydrolase"/>
    <property type="match status" value="1"/>
</dbReference>
<feature type="region of interest" description="Disordered" evidence="4">
    <location>
        <begin position="123"/>
        <end position="143"/>
    </location>
</feature>
<feature type="domain" description="P-type ATPase A" evidence="6">
    <location>
        <begin position="354"/>
        <end position="441"/>
    </location>
</feature>
<evidence type="ECO:0000256" key="3">
    <source>
        <dbReference type="ARBA" id="ARBA00022967"/>
    </source>
</evidence>
<feature type="transmembrane region" description="Helical" evidence="5">
    <location>
        <begin position="832"/>
        <end position="859"/>
    </location>
</feature>
<dbReference type="GO" id="GO:0016020">
    <property type="term" value="C:membrane"/>
    <property type="evidence" value="ECO:0007669"/>
    <property type="project" value="TreeGrafter"/>
</dbReference>
<dbReference type="Pfam" id="PF00122">
    <property type="entry name" value="E1-E2_ATPase"/>
    <property type="match status" value="1"/>
</dbReference>
<keyword evidence="8" id="KW-1185">Reference proteome</keyword>
<dbReference type="GO" id="GO:0055070">
    <property type="term" value="P:copper ion homeostasis"/>
    <property type="evidence" value="ECO:0007669"/>
    <property type="project" value="TreeGrafter"/>
</dbReference>
<dbReference type="PANTHER" id="PTHR43520:SF8">
    <property type="entry name" value="P-TYPE CU(+) TRANSPORTER"/>
    <property type="match status" value="1"/>
</dbReference>
<feature type="transmembrane region" description="Helical" evidence="5">
    <location>
        <begin position="194"/>
        <end position="212"/>
    </location>
</feature>
<reference evidence="7 8" key="1">
    <citation type="submission" date="2013-09" db="EMBL/GenBank/DDBJ databases">
        <title>Complete genome sequence of Corynebacterium doosanense CAU 212(T) (=DSM 45436(T)), isolated from activated sludge.</title>
        <authorList>
            <person name="Schaffert L."/>
            <person name="Albersmeier A."/>
            <person name="Kalinowski J."/>
            <person name="Ruckert C."/>
        </authorList>
    </citation>
    <scope>NUCLEOTIDE SEQUENCE [LARGE SCALE GENOMIC DNA]</scope>
    <source>
        <strain evidence="7 8">CAU 212</strain>
    </source>
</reference>
<dbReference type="InterPro" id="IPR036412">
    <property type="entry name" value="HAD-like_sf"/>
</dbReference>
<proteinExistence type="predicted"/>
<dbReference type="KEGG" id="cdo:CDOO_02405"/>
<keyword evidence="5" id="KW-0812">Transmembrane</keyword>
<dbReference type="Gene3D" id="3.40.1110.10">
    <property type="entry name" value="Calcium-transporting ATPase, cytoplasmic domain N"/>
    <property type="match status" value="1"/>
</dbReference>
<protein>
    <submittedName>
        <fullName evidence="7">Metal ABC transporter ATPase</fullName>
    </submittedName>
</protein>
<accession>A0A097IDM2</accession>
<comment type="subcellular location">
    <subcellularLocation>
        <location evidence="1">Membrane</location>
        <topology evidence="1">Multi-pass membrane protein</topology>
    </subcellularLocation>
</comment>
<dbReference type="InterPro" id="IPR008250">
    <property type="entry name" value="ATPase_P-typ_transduc_dom_A_sf"/>
</dbReference>
<name>A0A097IDM2_9CORY</name>
<dbReference type="HOGENOM" id="CLU_001771_11_2_11"/>
<dbReference type="SUPFAM" id="SSF81653">
    <property type="entry name" value="Calcium ATPase, transduction domain A"/>
    <property type="match status" value="1"/>
</dbReference>
<dbReference type="OrthoDB" id="4423159at2"/>
<dbReference type="InterPro" id="IPR023214">
    <property type="entry name" value="HAD_sf"/>
</dbReference>
<dbReference type="SUPFAM" id="SSF56784">
    <property type="entry name" value="HAD-like"/>
    <property type="match status" value="1"/>
</dbReference>
<dbReference type="InterPro" id="IPR023299">
    <property type="entry name" value="ATPase_P-typ_cyto_dom_N"/>
</dbReference>
<dbReference type="eggNOG" id="COG2217">
    <property type="taxonomic scope" value="Bacteria"/>
</dbReference>
<dbReference type="EMBL" id="CP006764">
    <property type="protein sequence ID" value="AIT60231.1"/>
    <property type="molecule type" value="Genomic_DNA"/>
</dbReference>
<dbReference type="Gene3D" id="2.70.150.10">
    <property type="entry name" value="Calcium-transporting ATPase, cytoplasmic transduction domain A"/>
    <property type="match status" value="1"/>
</dbReference>
<dbReference type="STRING" id="558173.CDOO_02405"/>
<keyword evidence="5" id="KW-1133">Transmembrane helix</keyword>
<feature type="transmembrane region" description="Helical" evidence="5">
    <location>
        <begin position="218"/>
        <end position="237"/>
    </location>
</feature>
<sequence length="873" mass="93636">MSTDDLRVSDDVTCAIDDARNAARAAGLFSGDDTDRELDSSRNISYAFELTGLRSAADLGEIEAALGRLPGVRARIVYPSATAYLTAPETVSLEKLVAVLAEFGVDAVLTDSSLRRRLLTPSQLHGPDSRLSDPARLRKMPGSTRRHLAEEARELQRARAAGFLDHSSKYGDPDTHSDGDVLYTAKELVSPTRFLVALVLSVPVVAMMYSQALQFDGWQWWSLGLATPVVTWCALPFHRALVGGIRRGISALDGASAVAIIVAYLWSLIVLAFTGVGELGWHSSPTWFAFDHGGISEGELFLDVACVMTVVLLAGRLVTMRSHASLLKQMEARRPSPTQPALVAKPHHRSGSSRPEKLTLGEVNVGDDVVVGAGQIIPVDGAIIGGSCHVSPGLVDTEFEEGREVKVGSYVYAGTKNRDGRIKVRVERTGHATRMAAVHRWVEVANWRQNQATMLSTKFASVLIPAAVAIAVTDFLLWYLVTGNINSAVATALAVLASVAPVALALSPALAIRHGIEAAARSGVMVRDGSTLRRLNEVDTAIFNRLGTLSSNEMRVENVVAARGEHSELVLRVAAALAMESGHPASQALVKAARASRDRDDEASTSANVPHWIDVSRVELTPGGAFTGLVELPIADSDGTYVPRQVEAMLWRPRTMSDLTGTLAAAAVSGGTPFVVRWQGVDRGVITLLDSTRPDAEKGIELLEEQGVETIMLSRDTYPVARRFADRLGIDNVLAGITRDAKVRAVRGVHTQGKTVAMIGDLTVVEAMRAADVGILMGETEALDLNKEVGHEGVDVVVLPDTVTSVARLLAHSRRICRIIDRNMVLSWTYNILAIGAAVAGVLNPMAATLLMIGSSWIIEKHSNSARTFPRLA</sequence>
<dbReference type="GO" id="GO:0043682">
    <property type="term" value="F:P-type divalent copper transporter activity"/>
    <property type="evidence" value="ECO:0007669"/>
    <property type="project" value="TreeGrafter"/>
</dbReference>
<feature type="region of interest" description="Disordered" evidence="4">
    <location>
        <begin position="333"/>
        <end position="356"/>
    </location>
</feature>
<evidence type="ECO:0000256" key="5">
    <source>
        <dbReference type="SAM" id="Phobius"/>
    </source>
</evidence>
<dbReference type="GO" id="GO:0000166">
    <property type="term" value="F:nucleotide binding"/>
    <property type="evidence" value="ECO:0007669"/>
    <property type="project" value="InterPro"/>
</dbReference>
<dbReference type="RefSeq" id="WP_018021371.1">
    <property type="nucleotide sequence ID" value="NZ_AQUX01000002.1"/>
</dbReference>
<evidence type="ECO:0000259" key="6">
    <source>
        <dbReference type="Pfam" id="PF00122"/>
    </source>
</evidence>
<evidence type="ECO:0000313" key="7">
    <source>
        <dbReference type="EMBL" id="AIT60231.1"/>
    </source>
</evidence>
<dbReference type="GO" id="GO:0005507">
    <property type="term" value="F:copper ion binding"/>
    <property type="evidence" value="ECO:0007669"/>
    <property type="project" value="TreeGrafter"/>
</dbReference>
<organism evidence="7 8">
    <name type="scientific">Corynebacterium doosanense CAU 212 = DSM 45436</name>
    <dbReference type="NCBI Taxonomy" id="558173"/>
    <lineage>
        <taxon>Bacteria</taxon>
        <taxon>Bacillati</taxon>
        <taxon>Actinomycetota</taxon>
        <taxon>Actinomycetes</taxon>
        <taxon>Mycobacteriales</taxon>
        <taxon>Corynebacteriaceae</taxon>
        <taxon>Corynebacterium</taxon>
    </lineage>
</organism>
<evidence type="ECO:0000256" key="1">
    <source>
        <dbReference type="ARBA" id="ARBA00004141"/>
    </source>
</evidence>
<dbReference type="Proteomes" id="UP000029914">
    <property type="component" value="Chromosome"/>
</dbReference>
<feature type="compositionally biased region" description="Basic and acidic residues" evidence="4">
    <location>
        <begin position="127"/>
        <end position="136"/>
    </location>
</feature>
<dbReference type="Gene3D" id="3.40.50.1000">
    <property type="entry name" value="HAD superfamily/HAD-like"/>
    <property type="match status" value="1"/>
</dbReference>
<evidence type="ECO:0000313" key="8">
    <source>
        <dbReference type="Proteomes" id="UP000029914"/>
    </source>
</evidence>
<evidence type="ECO:0000256" key="4">
    <source>
        <dbReference type="SAM" id="MobiDB-lite"/>
    </source>
</evidence>
<evidence type="ECO:0000256" key="2">
    <source>
        <dbReference type="ARBA" id="ARBA00022723"/>
    </source>
</evidence>
<keyword evidence="5" id="KW-0472">Membrane</keyword>
<dbReference type="SUPFAM" id="SSF81660">
    <property type="entry name" value="Metal cation-transporting ATPase, ATP-binding domain N"/>
    <property type="match status" value="1"/>
</dbReference>
<feature type="transmembrane region" description="Helical" evidence="5">
    <location>
        <begin position="300"/>
        <end position="319"/>
    </location>
</feature>
<dbReference type="InterPro" id="IPR059000">
    <property type="entry name" value="ATPase_P-type_domA"/>
</dbReference>
<keyword evidence="3" id="KW-1278">Translocase</keyword>
<keyword evidence="2" id="KW-0479">Metal-binding</keyword>
<feature type="transmembrane region" description="Helical" evidence="5">
    <location>
        <begin position="459"/>
        <end position="481"/>
    </location>
</feature>
<feature type="transmembrane region" description="Helical" evidence="5">
    <location>
        <begin position="487"/>
        <end position="512"/>
    </location>
</feature>
<dbReference type="AlphaFoldDB" id="A0A097IDM2"/>
<dbReference type="PANTHER" id="PTHR43520">
    <property type="entry name" value="ATP7, ISOFORM B"/>
    <property type="match status" value="1"/>
</dbReference>
<gene>
    <name evidence="7" type="ORF">CDOO_02405</name>
</gene>